<evidence type="ECO:0000313" key="1">
    <source>
        <dbReference type="EMBL" id="QHT10542.1"/>
    </source>
</evidence>
<accession>A0A6C0D280</accession>
<dbReference type="AlphaFoldDB" id="A0A6C0D280"/>
<protein>
    <submittedName>
        <fullName evidence="1">Uncharacterized protein</fullName>
    </submittedName>
</protein>
<name>A0A6C0D280_9ZZZZ</name>
<organism evidence="1">
    <name type="scientific">viral metagenome</name>
    <dbReference type="NCBI Taxonomy" id="1070528"/>
    <lineage>
        <taxon>unclassified sequences</taxon>
        <taxon>metagenomes</taxon>
        <taxon>organismal metagenomes</taxon>
    </lineage>
</organism>
<dbReference type="EMBL" id="MN739521">
    <property type="protein sequence ID" value="QHT10542.1"/>
    <property type="molecule type" value="Genomic_DNA"/>
</dbReference>
<sequence length="105" mass="11629">MALERFIAQHLRIAETLVGVPCERMTALEMHLDCVPYHVAEATRIVEHAEAENDFDGTYAGLQALLEAIGDKLGVDVHDGINAAEAVEYMDDEEVFERANELMAV</sequence>
<proteinExistence type="predicted"/>
<reference evidence="1" key="1">
    <citation type="journal article" date="2020" name="Nature">
        <title>Giant virus diversity and host interactions through global metagenomics.</title>
        <authorList>
            <person name="Schulz F."/>
            <person name="Roux S."/>
            <person name="Paez-Espino D."/>
            <person name="Jungbluth S."/>
            <person name="Walsh D.A."/>
            <person name="Denef V.J."/>
            <person name="McMahon K.D."/>
            <person name="Konstantinidis K.T."/>
            <person name="Eloe-Fadrosh E.A."/>
            <person name="Kyrpides N.C."/>
            <person name="Woyke T."/>
        </authorList>
    </citation>
    <scope>NUCLEOTIDE SEQUENCE</scope>
    <source>
        <strain evidence="1">GVMAG-M-3300023174-107</strain>
    </source>
</reference>